<protein>
    <submittedName>
        <fullName evidence="11">Transposase</fullName>
    </submittedName>
</protein>
<keyword evidence="3" id="KW-0479">Metal-binding</keyword>
<evidence type="ECO:0000259" key="8">
    <source>
        <dbReference type="Pfam" id="PF01385"/>
    </source>
</evidence>
<dbReference type="InterPro" id="IPR021027">
    <property type="entry name" value="Transposase_put_HTH"/>
</dbReference>
<feature type="domain" description="Transposase putative helix-turn-helix" evidence="10">
    <location>
        <begin position="1"/>
        <end position="40"/>
    </location>
</feature>
<feature type="domain" description="Cas12f1-like TNB" evidence="9">
    <location>
        <begin position="337"/>
        <end position="404"/>
    </location>
</feature>
<name>A0ABS1LZ51_9NOCA</name>
<sequence length="461" mass="50738">MRVVQAYKYALDPNSTATAALFGHCGAARFAYNHMLARVKAVLGQRAAEISYGLTGDELTPLSNWSAYGLRKDWNQRKNTVAVDRDTGMPWWSAYSKEAYASATADLAAALKNWSASRSGQRAGKPMGFPRFKRRKGDAVGSVRFTTGTIRLEGRTRVVLPVIGPVKTHESTRKLARRVEAGTARIMAATIKRERGRWWVVFTCEVDRCDPPPRQPGTAVGVDLGVKTLAVTSDSGVHPNPKHLNTRLARLRRESRRVSRRQGPDRRAGFTGSARWHRANRSRNRVHHRAADARRDGLHKLTSHLVGTYGAIGVEDLNVAGMLGNRRLARAIADCGFSTLTHQLEYKTGWRGSVFAVADRWYPSSKTCSGCKAVKTKLPLRVRVFDCDVCGLVSDRDLNAARNLADQVYVLFPEWPGEVKRGRGGDVGPAVWAVAGESSTRRPPLAVQGPPGANARITENH</sequence>
<proteinExistence type="inferred from homology"/>
<keyword evidence="12" id="KW-1185">Reference proteome</keyword>
<dbReference type="Pfam" id="PF07282">
    <property type="entry name" value="Cas12f1-like_TNB"/>
    <property type="match status" value="1"/>
</dbReference>
<evidence type="ECO:0000256" key="7">
    <source>
        <dbReference type="SAM" id="MobiDB-lite"/>
    </source>
</evidence>
<comment type="caution">
    <text evidence="11">The sequence shown here is derived from an EMBL/GenBank/DDBJ whole genome shotgun (WGS) entry which is preliminary data.</text>
</comment>
<dbReference type="InterPro" id="IPR001959">
    <property type="entry name" value="Transposase"/>
</dbReference>
<evidence type="ECO:0000256" key="3">
    <source>
        <dbReference type="ARBA" id="ARBA00022723"/>
    </source>
</evidence>
<evidence type="ECO:0000313" key="11">
    <source>
        <dbReference type="EMBL" id="MBL1073693.1"/>
    </source>
</evidence>
<keyword evidence="6" id="KW-0233">DNA recombination</keyword>
<evidence type="ECO:0000256" key="4">
    <source>
        <dbReference type="ARBA" id="ARBA00022833"/>
    </source>
</evidence>
<evidence type="ECO:0000313" key="12">
    <source>
        <dbReference type="Proteomes" id="UP000602198"/>
    </source>
</evidence>
<feature type="region of interest" description="Disordered" evidence="7">
    <location>
        <begin position="441"/>
        <end position="461"/>
    </location>
</feature>
<evidence type="ECO:0000259" key="9">
    <source>
        <dbReference type="Pfam" id="PF07282"/>
    </source>
</evidence>
<dbReference type="NCBIfam" id="NF038280">
    <property type="entry name" value="IS607_TnpB"/>
    <property type="match status" value="1"/>
</dbReference>
<evidence type="ECO:0000256" key="6">
    <source>
        <dbReference type="ARBA" id="ARBA00023172"/>
    </source>
</evidence>
<dbReference type="Pfam" id="PF12323">
    <property type="entry name" value="HTH_OrfB_IS605"/>
    <property type="match status" value="1"/>
</dbReference>
<feature type="domain" description="Probable transposase IS891/IS1136/IS1341" evidence="8">
    <location>
        <begin position="205"/>
        <end position="325"/>
    </location>
</feature>
<comment type="similarity">
    <text evidence="1">In the C-terminal section; belongs to the transposase 35 family.</text>
</comment>
<organism evidence="11 12">
    <name type="scientific">Nocardia acididurans</name>
    <dbReference type="NCBI Taxonomy" id="2802282"/>
    <lineage>
        <taxon>Bacteria</taxon>
        <taxon>Bacillati</taxon>
        <taxon>Actinomycetota</taxon>
        <taxon>Actinomycetes</taxon>
        <taxon>Mycobacteriales</taxon>
        <taxon>Nocardiaceae</taxon>
        <taxon>Nocardia</taxon>
    </lineage>
</organism>
<accession>A0ABS1LZ51</accession>
<evidence type="ECO:0000259" key="10">
    <source>
        <dbReference type="Pfam" id="PF12323"/>
    </source>
</evidence>
<evidence type="ECO:0000256" key="1">
    <source>
        <dbReference type="ARBA" id="ARBA00008761"/>
    </source>
</evidence>
<dbReference type="NCBIfam" id="NF040570">
    <property type="entry name" value="guided_TnpB"/>
    <property type="match status" value="1"/>
</dbReference>
<dbReference type="Proteomes" id="UP000602198">
    <property type="component" value="Unassembled WGS sequence"/>
</dbReference>
<evidence type="ECO:0000256" key="2">
    <source>
        <dbReference type="ARBA" id="ARBA00022578"/>
    </source>
</evidence>
<keyword evidence="2" id="KW-0815">Transposition</keyword>
<dbReference type="InterPro" id="IPR010095">
    <property type="entry name" value="Cas12f1-like_TNB"/>
</dbReference>
<dbReference type="Pfam" id="PF01385">
    <property type="entry name" value="OrfB_IS605"/>
    <property type="match status" value="1"/>
</dbReference>
<keyword evidence="5" id="KW-0238">DNA-binding</keyword>
<evidence type="ECO:0000256" key="5">
    <source>
        <dbReference type="ARBA" id="ARBA00023125"/>
    </source>
</evidence>
<dbReference type="InterPro" id="IPR053470">
    <property type="entry name" value="RNA-guided_DNA_endonuclease"/>
</dbReference>
<reference evidence="11 12" key="1">
    <citation type="submission" date="2021-01" db="EMBL/GenBank/DDBJ databases">
        <title>WGS of actinomycetes isolated from Thailand.</title>
        <authorList>
            <person name="Thawai C."/>
        </authorList>
    </citation>
    <scope>NUCLEOTIDE SEQUENCE [LARGE SCALE GENOMIC DNA]</scope>
    <source>
        <strain evidence="11 12">LPG 2</strain>
    </source>
</reference>
<gene>
    <name evidence="11" type="ORF">JK358_04745</name>
</gene>
<dbReference type="RefSeq" id="WP_201944043.1">
    <property type="nucleotide sequence ID" value="NZ_JAERRJ010000002.1"/>
</dbReference>
<keyword evidence="4" id="KW-0862">Zinc</keyword>
<dbReference type="EMBL" id="JAERRJ010000002">
    <property type="protein sequence ID" value="MBL1073693.1"/>
    <property type="molecule type" value="Genomic_DNA"/>
</dbReference>